<evidence type="ECO:0000256" key="1">
    <source>
        <dbReference type="SAM" id="Phobius"/>
    </source>
</evidence>
<name>A0A1L3NAZ0_CLOSG</name>
<feature type="transmembrane region" description="Helical" evidence="1">
    <location>
        <begin position="16"/>
        <end position="34"/>
    </location>
</feature>
<keyword evidence="1" id="KW-0812">Transmembrane</keyword>
<keyword evidence="1" id="KW-1133">Transmembrane helix</keyword>
<dbReference type="EMBL" id="CP013243">
    <property type="protein sequence ID" value="APH13269.1"/>
    <property type="molecule type" value="Genomic_DNA"/>
</dbReference>
<dbReference type="Proteomes" id="UP000182204">
    <property type="component" value="Chromosome"/>
</dbReference>
<gene>
    <name evidence="2" type="ORF">NPD5_1222</name>
</gene>
<sequence>MKKLDVIRKLKKIKKLKLVGVIIIIVAFSVLHITPKRALRTHLFITGHPIIAFKTSITDDEFHNKINSKFLEVENAHCYTLTIPIIEKETDSYLANYIVRKKGFLYFADYYGEA</sequence>
<keyword evidence="1" id="KW-0472">Membrane</keyword>
<organism evidence="2 3">
    <name type="scientific">Clostridium sporogenes</name>
    <dbReference type="NCBI Taxonomy" id="1509"/>
    <lineage>
        <taxon>Bacteria</taxon>
        <taxon>Bacillati</taxon>
        <taxon>Bacillota</taxon>
        <taxon>Clostridia</taxon>
        <taxon>Eubacteriales</taxon>
        <taxon>Clostridiaceae</taxon>
        <taxon>Clostridium</taxon>
    </lineage>
</organism>
<evidence type="ECO:0000313" key="3">
    <source>
        <dbReference type="Proteomes" id="UP000182204"/>
    </source>
</evidence>
<proteinExistence type="predicted"/>
<accession>A0A1L3NAZ0</accession>
<protein>
    <submittedName>
        <fullName evidence="2">Uncharacterized protein</fullName>
    </submittedName>
</protein>
<evidence type="ECO:0000313" key="2">
    <source>
        <dbReference type="EMBL" id="APH13269.1"/>
    </source>
</evidence>
<dbReference type="RefSeq" id="WP_080490404.1">
    <property type="nucleotide sequence ID" value="NZ_CP013243.1"/>
</dbReference>
<dbReference type="AlphaFoldDB" id="A0A1L3NAZ0"/>
<reference evidence="2 3" key="1">
    <citation type="submission" date="2015-11" db="EMBL/GenBank/DDBJ databases">
        <authorList>
            <person name="Hill K.K."/>
            <person name="Shirey T.B."/>
            <person name="Raphael B."/>
            <person name="Daligault H.E."/>
            <person name="Davenport K.W."/>
            <person name="Bruce D.C."/>
            <person name="Foley B.T."/>
            <person name="Johnson S.L."/>
        </authorList>
    </citation>
    <scope>NUCLEOTIDE SEQUENCE [LARGE SCALE GENOMIC DNA]</scope>
    <source>
        <strain evidence="2 3">CDC_1632</strain>
    </source>
</reference>